<feature type="compositionally biased region" description="Polar residues" evidence="2">
    <location>
        <begin position="69"/>
        <end position="85"/>
    </location>
</feature>
<feature type="region of interest" description="Disordered" evidence="2">
    <location>
        <begin position="1435"/>
        <end position="1459"/>
    </location>
</feature>
<feature type="compositionally biased region" description="Low complexity" evidence="2">
    <location>
        <begin position="1687"/>
        <end position="1706"/>
    </location>
</feature>
<evidence type="ECO:0000313" key="5">
    <source>
        <dbReference type="Proteomes" id="UP001329825"/>
    </source>
</evidence>
<feature type="compositionally biased region" description="Basic and acidic residues" evidence="2">
    <location>
        <begin position="43"/>
        <end position="58"/>
    </location>
</feature>
<dbReference type="Proteomes" id="UP001329825">
    <property type="component" value="Chromosome 4"/>
</dbReference>
<reference evidence="4 5" key="1">
    <citation type="submission" date="2024-01" db="EMBL/GenBank/DDBJ databases">
        <title>Comparative genomics of Cryptococcus and Kwoniella reveals pathogenesis evolution and contrasting modes of karyotype evolution via chromosome fusion or intercentromeric recombination.</title>
        <authorList>
            <person name="Coelho M.A."/>
            <person name="David-Palma M."/>
            <person name="Shea T."/>
            <person name="Bowers K."/>
            <person name="McGinley-Smith S."/>
            <person name="Mohammad A.W."/>
            <person name="Gnirke A."/>
            <person name="Yurkov A.M."/>
            <person name="Nowrousian M."/>
            <person name="Sun S."/>
            <person name="Cuomo C.A."/>
            <person name="Heitman J."/>
        </authorList>
    </citation>
    <scope>NUCLEOTIDE SEQUENCE [LARGE SCALE GENOMIC DNA]</scope>
    <source>
        <strain evidence="4">CBS 11374</strain>
    </source>
</reference>
<feature type="region of interest" description="Disordered" evidence="2">
    <location>
        <begin position="1605"/>
        <end position="1736"/>
    </location>
</feature>
<feature type="compositionally biased region" description="Pro residues" evidence="2">
    <location>
        <begin position="205"/>
        <end position="216"/>
    </location>
</feature>
<dbReference type="Gene3D" id="1.10.10.60">
    <property type="entry name" value="Homeodomain-like"/>
    <property type="match status" value="1"/>
</dbReference>
<dbReference type="PANTHER" id="PTHR13992:SF39">
    <property type="entry name" value="SMRTER, ISOFORM G"/>
    <property type="match status" value="1"/>
</dbReference>
<feature type="region of interest" description="Disordered" evidence="2">
    <location>
        <begin position="1169"/>
        <end position="1249"/>
    </location>
</feature>
<dbReference type="PROSITE" id="PS51293">
    <property type="entry name" value="SANT"/>
    <property type="match status" value="1"/>
</dbReference>
<feature type="compositionally biased region" description="Basic and acidic residues" evidence="2">
    <location>
        <begin position="111"/>
        <end position="129"/>
    </location>
</feature>
<organism evidence="4 5">
    <name type="scientific">Kwoniella shivajii</name>
    <dbReference type="NCBI Taxonomy" id="564305"/>
    <lineage>
        <taxon>Eukaryota</taxon>
        <taxon>Fungi</taxon>
        <taxon>Dikarya</taxon>
        <taxon>Basidiomycota</taxon>
        <taxon>Agaricomycotina</taxon>
        <taxon>Tremellomycetes</taxon>
        <taxon>Tremellales</taxon>
        <taxon>Cryptococcaceae</taxon>
        <taxon>Kwoniella</taxon>
    </lineage>
</organism>
<feature type="compositionally biased region" description="Basic and acidic residues" evidence="2">
    <location>
        <begin position="157"/>
        <end position="194"/>
    </location>
</feature>
<feature type="compositionally biased region" description="Basic and acidic residues" evidence="2">
    <location>
        <begin position="364"/>
        <end position="393"/>
    </location>
</feature>
<evidence type="ECO:0000256" key="2">
    <source>
        <dbReference type="SAM" id="MobiDB-lite"/>
    </source>
</evidence>
<gene>
    <name evidence="4" type="ORF">IL334_003109</name>
</gene>
<sequence length="1809" mass="197316">MYPEAGPSRPSSSYPSNSNKLPPTATGGPPQRIGNGSSGPGPSRREGEYERDRDERTNGYRSGDPAFARSSSNAIPPWQNRSQPRQGGYRPNSSSGPGPRPRSYTPSPPRRGYDRERERDRFDVRDRLSLDPPGGWRPTNGGPDVPTRRVSNFAPPPRERDINWSRDDRRWIERRDERDRDRDRDRDRFRDETRSSPAGRYPSERIPPPRSPPSAPRGPRSITAQTPPSYTSRLPSIPGPRTTSYTPARDDRDRSQNTPRPFDRSVTVGGPGPSSAMYAASQPSRPNSPSSASASGARVSRSQRGSSSPVESTRQRETDGPSSVPNSHAKLPDIRTDQEEQDLEEGEVISPVQTTRVPSWSYNNDDRSRRPFSPPRERDRWDRDRERDRDNRRFGGSPPSPHWAGRRNLDDSWNGSGRNRRRSLSNPTRWKPEDGEDLQKSPRKPLIPEEGEVAPRKCDESVRPKDEVRTVEEGKNDRPPTPPIPPTTAYTNTENAGASQPPKEANVGLQIPEIISRPDTPASPPPKQSTHPTSISQMPVDQLDEVKQTIVEREEMQIDRRPLVEKLEPALAVQREGGKNGSPSKLKADGPTEQAIPVHALSASDSRLADESKLQGLDLIVDEKPVSSMKVDEAITEESPIAMQVEVPAAHQADVVKELPSPNLLPPEVIIATSSEIQKPTVIVDGDLLNNSGSTIKSSDFEKDMDEGPVQRDSTPAAPTSPSESAVTHGLAAVIVEFLQEEQGAVLSPTSAAPLVHDKPSLTSPRVPPPLVSTSLETEPTDTQPSQAVRRVTIAERRAVQLPPTSGPLSSPFGVNTPRRDPMPTAYSTSTDAETEAGPKTGEIDERDTPMFEDAPEEIKQANLIAAIKAAQTKSVSFDQTSIITWNIAAAPEPTSRELVVKNEDRPFMLQKITWPLNDNQRIVTNLVATAIAREKRWLEEKTEQLKNEYLDLDEEWQEHCNFLDTLMEKRGQPPVDLYAIPGAILPVVTPGPIAPTTPLPEEVFNARGNRRRGVGDAVSTEAEFEAILAGLADTAAKDPTYRANKTSAVVPDMYLDEERKLRYDDDNDLIEDPLSFYDFKGNAEPIWTAEERALFVRRYMAYPKQFGRVADGIPNKTASDCVLYYYRTKKEVDYKGMLASKRGGGKKKTIPIKKGGKSSSLLADLDRQKPIAASEVSTPARGNRERAESIVPGTSAKKGKLLGNLSEGGVASGRKRKTTAASITSTTNEDGEEKLDSTVTSRAGSEVPSTIAPKSKLRMTVKTAKRPRASSTSDNQVILPAIPSTPSTIISADPAIPAIPAPDTATPVAKSTDPDSVDPAAAQSELLPPIKRAGKRRKVLAEPTEPVSILDPTATPIASLIPTATTPGITPTTDKPNRRSATNSYWSVEEKRKVKELVAVHGVDVKAIAAHLKGKSERQVGNFLEGHRTELVDGSGIPIPTSAIKPEEDRKSLGGGVSPVSNISAGEVFRSAQPTRTIYDAYPSYMNQDRYEPRLAMFPPSPPHAPGSTAGPDLTPLKPVSRTGGMRISALLNDDAPTISDKRPSTGYSNSDTIDAASDGTVDERDLDGMTRPSPRSIPPIPTSSSASASAYGRYEQRPDLDRYRNASSLPAPSPYPTTSTSSWSNGPTSTTRTDMYRANERAATTTPIPMNTHQAPPNHMAHRSPWPDTHQSPHAVPPIPLSAHRSNSYSSSNNRYDPIPSSHRPSSHDSHYQHQSQHHHHHHQSQSQQSVPHYEYASDRGFAREYPVHSNHPAHGNGHGHGHGHHANVTTGNGGPNLPPLNSSVGPPPLIGSSSGAATHRAYNGGD</sequence>
<feature type="compositionally biased region" description="Low complexity" evidence="2">
    <location>
        <begin position="1363"/>
        <end position="1375"/>
    </location>
</feature>
<feature type="compositionally biased region" description="Low complexity" evidence="2">
    <location>
        <begin position="87"/>
        <end position="105"/>
    </location>
</feature>
<dbReference type="InterPro" id="IPR001005">
    <property type="entry name" value="SANT/Myb"/>
</dbReference>
<feature type="compositionally biased region" description="Low complexity" evidence="2">
    <location>
        <begin position="714"/>
        <end position="726"/>
    </location>
</feature>
<feature type="region of interest" description="Disordered" evidence="2">
    <location>
        <begin position="755"/>
        <end position="787"/>
    </location>
</feature>
<feature type="compositionally biased region" description="Polar residues" evidence="2">
    <location>
        <begin position="1644"/>
        <end position="1657"/>
    </location>
</feature>
<name>A0ABZ1CZM2_9TREE</name>
<feature type="domain" description="SANT" evidence="3">
    <location>
        <begin position="1083"/>
        <end position="1134"/>
    </location>
</feature>
<evidence type="ECO:0000256" key="1">
    <source>
        <dbReference type="SAM" id="Coils"/>
    </source>
</evidence>
<dbReference type="Gene3D" id="1.20.58.1880">
    <property type="match status" value="1"/>
</dbReference>
<accession>A0ABZ1CZM2</accession>
<feature type="compositionally biased region" description="Polar residues" evidence="2">
    <location>
        <begin position="1220"/>
        <end position="1229"/>
    </location>
</feature>
<dbReference type="GeneID" id="87955240"/>
<protein>
    <recommendedName>
        <fullName evidence="3">SANT domain-containing protein</fullName>
    </recommendedName>
</protein>
<feature type="region of interest" description="Disordered" evidence="2">
    <location>
        <begin position="688"/>
        <end position="726"/>
    </location>
</feature>
<dbReference type="RefSeq" id="XP_062790896.1">
    <property type="nucleotide sequence ID" value="XM_062934845.1"/>
</dbReference>
<feature type="region of interest" description="Disordered" evidence="2">
    <location>
        <begin position="1495"/>
        <end position="1593"/>
    </location>
</feature>
<feature type="coiled-coil region" evidence="1">
    <location>
        <begin position="929"/>
        <end position="956"/>
    </location>
</feature>
<feature type="region of interest" description="Disordered" evidence="2">
    <location>
        <begin position="1"/>
        <end position="545"/>
    </location>
</feature>
<dbReference type="CDD" id="cd00167">
    <property type="entry name" value="SANT"/>
    <property type="match status" value="2"/>
</dbReference>
<feature type="compositionally biased region" description="Polar residues" evidence="2">
    <location>
        <begin position="689"/>
        <end position="698"/>
    </location>
</feature>
<feature type="region of interest" description="Disordered" evidence="2">
    <location>
        <begin position="571"/>
        <end position="594"/>
    </location>
</feature>
<dbReference type="PANTHER" id="PTHR13992">
    <property type="entry name" value="NUCLEAR RECEPTOR CO-REPRESSOR RELATED NCOR"/>
    <property type="match status" value="1"/>
</dbReference>
<keyword evidence="1" id="KW-0175">Coiled coil</keyword>
<evidence type="ECO:0000313" key="4">
    <source>
        <dbReference type="EMBL" id="WRT66156.1"/>
    </source>
</evidence>
<dbReference type="InterPro" id="IPR009057">
    <property type="entry name" value="Homeodomain-like_sf"/>
</dbReference>
<feature type="compositionally biased region" description="Basic and acidic residues" evidence="2">
    <location>
        <begin position="430"/>
        <end position="440"/>
    </location>
</feature>
<feature type="compositionally biased region" description="Polar residues" evidence="2">
    <location>
        <begin position="351"/>
        <end position="363"/>
    </location>
</feature>
<dbReference type="InterPro" id="IPR017884">
    <property type="entry name" value="SANT_dom"/>
</dbReference>
<feature type="compositionally biased region" description="Polar residues" evidence="2">
    <location>
        <begin position="528"/>
        <end position="539"/>
    </location>
</feature>
<feature type="region of interest" description="Disordered" evidence="2">
    <location>
        <begin position="802"/>
        <end position="847"/>
    </location>
</feature>
<feature type="compositionally biased region" description="Low complexity" evidence="2">
    <location>
        <begin position="7"/>
        <end position="23"/>
    </location>
</feature>
<evidence type="ECO:0000259" key="3">
    <source>
        <dbReference type="PROSITE" id="PS51293"/>
    </source>
</evidence>
<keyword evidence="5" id="KW-1185">Reference proteome</keyword>
<dbReference type="EMBL" id="CP141884">
    <property type="protein sequence ID" value="WRT66156.1"/>
    <property type="molecule type" value="Genomic_DNA"/>
</dbReference>
<feature type="region of interest" description="Disordered" evidence="2">
    <location>
        <begin position="1748"/>
        <end position="1809"/>
    </location>
</feature>
<feature type="compositionally biased region" description="Basic and acidic residues" evidence="2">
    <location>
        <begin position="453"/>
        <end position="478"/>
    </location>
</feature>
<feature type="compositionally biased region" description="Polar residues" evidence="2">
    <location>
        <begin position="222"/>
        <end position="234"/>
    </location>
</feature>
<proteinExistence type="predicted"/>
<feature type="region of interest" description="Disordered" evidence="2">
    <location>
        <begin position="1360"/>
        <end position="1385"/>
    </location>
</feature>
<dbReference type="SUPFAM" id="SSF46689">
    <property type="entry name" value="Homeodomain-like"/>
    <property type="match status" value="2"/>
</dbReference>
<dbReference type="Pfam" id="PF00249">
    <property type="entry name" value="Myb_DNA-binding"/>
    <property type="match status" value="1"/>
</dbReference>
<feature type="compositionally biased region" description="Low complexity" evidence="2">
    <location>
        <begin position="279"/>
        <end position="310"/>
    </location>
</feature>
<feature type="compositionally biased region" description="Polar residues" evidence="2">
    <location>
        <begin position="772"/>
        <end position="787"/>
    </location>
</feature>
<dbReference type="InterPro" id="IPR051571">
    <property type="entry name" value="N-CoR_corepressor"/>
</dbReference>
<dbReference type="SMART" id="SM00717">
    <property type="entry name" value="SANT"/>
    <property type="match status" value="2"/>
</dbReference>